<dbReference type="FunFam" id="1.10.150.20:FF:000002">
    <property type="entry name" value="DNA polymerase I"/>
    <property type="match status" value="1"/>
</dbReference>
<name>A0A3D8J5T0_9HELI</name>
<dbReference type="Gene3D" id="3.30.70.370">
    <property type="match status" value="1"/>
</dbReference>
<evidence type="ECO:0000256" key="3">
    <source>
        <dbReference type="ARBA" id="ARBA00020311"/>
    </source>
</evidence>
<dbReference type="GO" id="GO:0008408">
    <property type="term" value="F:3'-5' exonuclease activity"/>
    <property type="evidence" value="ECO:0007669"/>
    <property type="project" value="UniProtKB-UniRule"/>
</dbReference>
<evidence type="ECO:0000256" key="15">
    <source>
        <dbReference type="NCBIfam" id="TIGR00593"/>
    </source>
</evidence>
<dbReference type="Pfam" id="PF00476">
    <property type="entry name" value="DNA_pol_A"/>
    <property type="match status" value="1"/>
</dbReference>
<dbReference type="InterPro" id="IPR002298">
    <property type="entry name" value="DNA_polymerase_A"/>
</dbReference>
<dbReference type="GO" id="GO:0006302">
    <property type="term" value="P:double-strand break repair"/>
    <property type="evidence" value="ECO:0007669"/>
    <property type="project" value="TreeGrafter"/>
</dbReference>
<dbReference type="InterPro" id="IPR043502">
    <property type="entry name" value="DNA/RNA_pol_sf"/>
</dbReference>
<dbReference type="InterPro" id="IPR029060">
    <property type="entry name" value="PIN-like_dom_sf"/>
</dbReference>
<dbReference type="InterPro" id="IPR001098">
    <property type="entry name" value="DNA-dir_DNA_pol_A_palm_dom"/>
</dbReference>
<dbReference type="OrthoDB" id="9806424at2"/>
<dbReference type="GO" id="GO:0006261">
    <property type="term" value="P:DNA-templated DNA replication"/>
    <property type="evidence" value="ECO:0007669"/>
    <property type="project" value="UniProtKB-UniRule"/>
</dbReference>
<dbReference type="Gene3D" id="1.10.150.20">
    <property type="entry name" value="5' to 3' exonuclease, C-terminal subdomain"/>
    <property type="match status" value="2"/>
</dbReference>
<comment type="catalytic activity">
    <reaction evidence="14 16">
        <text>DNA(n) + a 2'-deoxyribonucleoside 5'-triphosphate = DNA(n+1) + diphosphate</text>
        <dbReference type="Rhea" id="RHEA:22508"/>
        <dbReference type="Rhea" id="RHEA-COMP:17339"/>
        <dbReference type="Rhea" id="RHEA-COMP:17340"/>
        <dbReference type="ChEBI" id="CHEBI:33019"/>
        <dbReference type="ChEBI" id="CHEBI:61560"/>
        <dbReference type="ChEBI" id="CHEBI:173112"/>
        <dbReference type="EC" id="2.7.7.7"/>
    </reaction>
</comment>
<dbReference type="FunFam" id="1.10.150.20:FF:000003">
    <property type="entry name" value="DNA polymerase I"/>
    <property type="match status" value="1"/>
</dbReference>
<comment type="function">
    <text evidence="16">In addition to polymerase activity, this DNA polymerase exhibits 3'-5' and 5'-3' exonuclease activity.</text>
</comment>
<protein>
    <recommendedName>
        <fullName evidence="3 15">DNA polymerase I</fullName>
        <ecNumber evidence="2 15">2.7.7.7</ecNumber>
    </recommendedName>
</protein>
<dbReference type="InterPro" id="IPR020045">
    <property type="entry name" value="DNA_polI_H3TH"/>
</dbReference>
<evidence type="ECO:0000256" key="6">
    <source>
        <dbReference type="ARBA" id="ARBA00022705"/>
    </source>
</evidence>
<feature type="domain" description="5'-3' exonuclease" evidence="18">
    <location>
        <begin position="1"/>
        <end position="259"/>
    </location>
</feature>
<dbReference type="SUPFAM" id="SSF53098">
    <property type="entry name" value="Ribonuclease H-like"/>
    <property type="match status" value="1"/>
</dbReference>
<evidence type="ECO:0000256" key="11">
    <source>
        <dbReference type="ARBA" id="ARBA00022932"/>
    </source>
</evidence>
<keyword evidence="9 16" id="KW-0378">Hydrolase</keyword>
<dbReference type="GO" id="GO:0008409">
    <property type="term" value="F:5'-3' exonuclease activity"/>
    <property type="evidence" value="ECO:0007669"/>
    <property type="project" value="UniProtKB-UniRule"/>
</dbReference>
<dbReference type="Gene3D" id="1.20.1060.10">
    <property type="entry name" value="Taq DNA Polymerase, Chain T, domain 4"/>
    <property type="match status" value="1"/>
</dbReference>
<dbReference type="SMART" id="SM00475">
    <property type="entry name" value="53EXOc"/>
    <property type="match status" value="1"/>
</dbReference>
<feature type="domain" description="DNA-directed DNA polymerase family A palm" evidence="19">
    <location>
        <begin position="667"/>
        <end position="867"/>
    </location>
</feature>
<keyword evidence="6 16" id="KW-0235">DNA replication</keyword>
<evidence type="ECO:0000256" key="5">
    <source>
        <dbReference type="ARBA" id="ARBA00022695"/>
    </source>
</evidence>
<dbReference type="CDD" id="cd09898">
    <property type="entry name" value="H3TH_53EXO"/>
    <property type="match status" value="1"/>
</dbReference>
<dbReference type="InterPro" id="IPR002421">
    <property type="entry name" value="5-3_exonuclease"/>
</dbReference>
<dbReference type="FunFam" id="1.20.1060.10:FF:000001">
    <property type="entry name" value="DNA polymerase I"/>
    <property type="match status" value="1"/>
</dbReference>
<evidence type="ECO:0000256" key="10">
    <source>
        <dbReference type="ARBA" id="ARBA00022839"/>
    </source>
</evidence>
<keyword evidence="4 16" id="KW-0808">Transferase</keyword>
<accession>A0A3D8J5T0</accession>
<dbReference type="Proteomes" id="UP000256695">
    <property type="component" value="Unassembled WGS sequence"/>
</dbReference>
<dbReference type="InterPro" id="IPR020046">
    <property type="entry name" value="5-3_exonucl_a-hlix_arch_N"/>
</dbReference>
<dbReference type="PRINTS" id="PR00868">
    <property type="entry name" value="DNAPOLI"/>
</dbReference>
<dbReference type="InterPro" id="IPR008918">
    <property type="entry name" value="HhH2"/>
</dbReference>
<dbReference type="InterPro" id="IPR012337">
    <property type="entry name" value="RNaseH-like_sf"/>
</dbReference>
<dbReference type="RefSeq" id="WP_115579353.1">
    <property type="nucleotide sequence ID" value="NZ_NXLX01000015.1"/>
</dbReference>
<dbReference type="EMBL" id="NXLX01000015">
    <property type="protein sequence ID" value="RDU72823.1"/>
    <property type="molecule type" value="Genomic_DNA"/>
</dbReference>
<dbReference type="PANTHER" id="PTHR10133:SF27">
    <property type="entry name" value="DNA POLYMERASE NU"/>
    <property type="match status" value="1"/>
</dbReference>
<organism evidence="20 21">
    <name type="scientific">Helicobacter anseris</name>
    <dbReference type="NCBI Taxonomy" id="375926"/>
    <lineage>
        <taxon>Bacteria</taxon>
        <taxon>Pseudomonadati</taxon>
        <taxon>Campylobacterota</taxon>
        <taxon>Epsilonproteobacteria</taxon>
        <taxon>Campylobacterales</taxon>
        <taxon>Helicobacteraceae</taxon>
        <taxon>Helicobacter</taxon>
    </lineage>
</organism>
<evidence type="ECO:0000256" key="9">
    <source>
        <dbReference type="ARBA" id="ARBA00022801"/>
    </source>
</evidence>
<dbReference type="InterPro" id="IPR002562">
    <property type="entry name" value="3'-5'_exonuclease_dom"/>
</dbReference>
<dbReference type="InterPro" id="IPR018320">
    <property type="entry name" value="DNA_polymerase_1"/>
</dbReference>
<dbReference type="SUPFAM" id="SSF47807">
    <property type="entry name" value="5' to 3' exonuclease, C-terminal subdomain"/>
    <property type="match status" value="1"/>
</dbReference>
<keyword evidence="8 16" id="KW-0227">DNA damage</keyword>
<keyword evidence="21" id="KW-1185">Reference proteome</keyword>
<evidence type="ECO:0000256" key="14">
    <source>
        <dbReference type="ARBA" id="ARBA00049244"/>
    </source>
</evidence>
<dbReference type="CDD" id="cd06139">
    <property type="entry name" value="DNA_polA_I_Ecoli_like_exo"/>
    <property type="match status" value="1"/>
</dbReference>
<comment type="similarity">
    <text evidence="1 16">Belongs to the DNA polymerase type-A family.</text>
</comment>
<dbReference type="SMART" id="SM00474">
    <property type="entry name" value="35EXOc"/>
    <property type="match status" value="1"/>
</dbReference>
<evidence type="ECO:0000259" key="18">
    <source>
        <dbReference type="SMART" id="SM00475"/>
    </source>
</evidence>
<dbReference type="SUPFAM" id="SSF56672">
    <property type="entry name" value="DNA/RNA polymerases"/>
    <property type="match status" value="1"/>
</dbReference>
<keyword evidence="10 16" id="KW-0269">Exonuclease</keyword>
<dbReference type="AlphaFoldDB" id="A0A3D8J5T0"/>
<evidence type="ECO:0000313" key="20">
    <source>
        <dbReference type="EMBL" id="RDU72823.1"/>
    </source>
</evidence>
<proteinExistence type="inferred from homology"/>
<dbReference type="PANTHER" id="PTHR10133">
    <property type="entry name" value="DNA POLYMERASE I"/>
    <property type="match status" value="1"/>
</dbReference>
<gene>
    <name evidence="16" type="primary">polA</name>
    <name evidence="20" type="ORF">CQA57_06120</name>
</gene>
<evidence type="ECO:0000256" key="16">
    <source>
        <dbReference type="RuleBase" id="RU004460"/>
    </source>
</evidence>
<dbReference type="InterPro" id="IPR036397">
    <property type="entry name" value="RNaseH_sf"/>
</dbReference>
<evidence type="ECO:0000256" key="7">
    <source>
        <dbReference type="ARBA" id="ARBA00022722"/>
    </source>
</evidence>
<feature type="domain" description="3'-5' exonuclease" evidence="17">
    <location>
        <begin position="317"/>
        <end position="498"/>
    </location>
</feature>
<evidence type="ECO:0000256" key="12">
    <source>
        <dbReference type="ARBA" id="ARBA00023125"/>
    </source>
</evidence>
<dbReference type="Gene3D" id="3.30.420.10">
    <property type="entry name" value="Ribonuclease H-like superfamily/Ribonuclease H"/>
    <property type="match status" value="1"/>
</dbReference>
<keyword evidence="12 16" id="KW-0238">DNA-binding</keyword>
<dbReference type="GO" id="GO:0003677">
    <property type="term" value="F:DNA binding"/>
    <property type="evidence" value="ECO:0007669"/>
    <property type="project" value="UniProtKB-UniRule"/>
</dbReference>
<dbReference type="Pfam" id="PF01367">
    <property type="entry name" value="5_3_exonuc"/>
    <property type="match status" value="1"/>
</dbReference>
<evidence type="ECO:0000256" key="8">
    <source>
        <dbReference type="ARBA" id="ARBA00022763"/>
    </source>
</evidence>
<dbReference type="Pfam" id="PF02739">
    <property type="entry name" value="5_3_exonuc_N"/>
    <property type="match status" value="1"/>
</dbReference>
<dbReference type="NCBIfam" id="NF004397">
    <property type="entry name" value="PRK05755.1"/>
    <property type="match status" value="1"/>
</dbReference>
<dbReference type="CDD" id="cd09859">
    <property type="entry name" value="PIN_53EXO"/>
    <property type="match status" value="1"/>
</dbReference>
<comment type="caution">
    <text evidence="20">The sequence shown here is derived from an EMBL/GenBank/DDBJ whole genome shotgun (WGS) entry which is preliminary data.</text>
</comment>
<dbReference type="Gene3D" id="3.40.50.1010">
    <property type="entry name" value="5'-nuclease"/>
    <property type="match status" value="1"/>
</dbReference>
<sequence>MQTIILIDTFGFLFRSFYALPPLRNKDGFPTGLLMGFANLLMNVYKDNNIDYVIFALEGENNYRKKIYPQYKATRQELPQDLLLQLPIAIGWIEKMGLKSISMEGYEADDVIASLSQHAVKKGFNVEIWSHDKDLYQLIDENIYLFDPIKKIQIREEQCFLKFGVYPKNFIEYQSLVGDSSDNIPGIEGIGPKTAQKIIQNFHNIDNLYNNLDSLAEVVSKKTAQKIEENKEIVYLSKELVTLKKDLFEDFDFLSARIPEENPLEKIVDDFEYYEFYKLLQRIKKLPITTSIKTIRAKGMGGIGYIPPSESKFSFKSNLLTDKKSLFALLDSIPDDAIVAFDSETDSLDAIHAKMVGFSFCFDGVNGYYVPIAHNYLGVGNQIDFDSAKEAIQKLFTHSLIGHNIKFDLLVVYGNFGILPPKNLQDTMVLGWLVDSASVVGLDAMMERLFSHKMIPFEDVVEKNKTFDSVDIKKASEYASEDAVATYQLYFKLLDVIEEKDLDFLKDLAKDLEYPFVEILFCMERDGIKIDVDWFENLKVDLSAKISQKEGEIFVHANQIFNLNSPKQLSEVLFNNLKLRKVRQIKGGYSTDEQTLEEIYHDHPIVPCIMQYRELFKLKNTYVEPLLKLKTQENRIHTSFLQTGTTTGRLSSKSPNLQNIPVRSDLGRQIRRGFIATSGKKLLSVDYSQIELRLLAHFSKDASLVQGFCEDVDVHLKTAEMIFSKDEAREKRHIAKSINFGLIYGMGAKKLSQTLKIKITEAKEYIERYFASFPTVKHFLEEQKEMILQNGYAQTLLGHRRYFNFDGATDFVKGNYLREGINSIFQGSAADLIKLSMLKIYQKYNNDSIKMLLQVHDELIFEVSEEEVVEVGKDIEAIMNNIYKLNVPLKCGVSIGDNWAELK</sequence>
<dbReference type="NCBIfam" id="TIGR00593">
    <property type="entry name" value="pola"/>
    <property type="match status" value="1"/>
</dbReference>
<evidence type="ECO:0000259" key="17">
    <source>
        <dbReference type="SMART" id="SM00474"/>
    </source>
</evidence>
<dbReference type="SMART" id="SM00279">
    <property type="entry name" value="HhH2"/>
    <property type="match status" value="1"/>
</dbReference>
<dbReference type="PROSITE" id="PS00447">
    <property type="entry name" value="DNA_POLYMERASE_A"/>
    <property type="match status" value="1"/>
</dbReference>
<keyword evidence="11 16" id="KW-0239">DNA-directed DNA polymerase</keyword>
<keyword evidence="5 16" id="KW-0548">Nucleotidyltransferase</keyword>
<dbReference type="Pfam" id="PF01612">
    <property type="entry name" value="DNA_pol_A_exo1"/>
    <property type="match status" value="1"/>
</dbReference>
<dbReference type="SUPFAM" id="SSF88723">
    <property type="entry name" value="PIN domain-like"/>
    <property type="match status" value="1"/>
</dbReference>
<evidence type="ECO:0000259" key="19">
    <source>
        <dbReference type="SMART" id="SM00482"/>
    </source>
</evidence>
<dbReference type="CDD" id="cd08637">
    <property type="entry name" value="DNA_pol_A_pol_I_C"/>
    <property type="match status" value="1"/>
</dbReference>
<dbReference type="InterPro" id="IPR036279">
    <property type="entry name" value="5-3_exonuclease_C_sf"/>
</dbReference>
<evidence type="ECO:0000313" key="21">
    <source>
        <dbReference type="Proteomes" id="UP000256695"/>
    </source>
</evidence>
<keyword evidence="13 16" id="KW-0234">DNA repair</keyword>
<dbReference type="EC" id="2.7.7.7" evidence="2 15"/>
<evidence type="ECO:0000256" key="13">
    <source>
        <dbReference type="ARBA" id="ARBA00023204"/>
    </source>
</evidence>
<evidence type="ECO:0000256" key="4">
    <source>
        <dbReference type="ARBA" id="ARBA00022679"/>
    </source>
</evidence>
<dbReference type="SMART" id="SM00482">
    <property type="entry name" value="POLAc"/>
    <property type="match status" value="1"/>
</dbReference>
<keyword evidence="7" id="KW-0540">Nuclease</keyword>
<evidence type="ECO:0000256" key="2">
    <source>
        <dbReference type="ARBA" id="ARBA00012417"/>
    </source>
</evidence>
<dbReference type="InterPro" id="IPR019760">
    <property type="entry name" value="DNA-dir_DNA_pol_A_CS"/>
</dbReference>
<dbReference type="GO" id="GO:0003887">
    <property type="term" value="F:DNA-directed DNA polymerase activity"/>
    <property type="evidence" value="ECO:0007669"/>
    <property type="project" value="UniProtKB-UniRule"/>
</dbReference>
<reference evidence="20 21" key="1">
    <citation type="submission" date="2018-04" db="EMBL/GenBank/DDBJ databases">
        <title>Novel Campyloabacter and Helicobacter Species and Strains.</title>
        <authorList>
            <person name="Mannion A.J."/>
            <person name="Shen Z."/>
            <person name="Fox J.G."/>
        </authorList>
    </citation>
    <scope>NUCLEOTIDE SEQUENCE [LARGE SCALE GENOMIC DNA]</scope>
    <source>
        <strain evidence="20 21">MIT 04-9362</strain>
    </source>
</reference>
<evidence type="ECO:0000256" key="1">
    <source>
        <dbReference type="ARBA" id="ARBA00007705"/>
    </source>
</evidence>